<dbReference type="Proteomes" id="UP000049855">
    <property type="component" value="Unassembled WGS sequence"/>
</dbReference>
<dbReference type="EMBL" id="CTRP01000014">
    <property type="protein sequence ID" value="CQR74339.1"/>
    <property type="molecule type" value="Genomic_DNA"/>
</dbReference>
<feature type="transmembrane region" description="Helical" evidence="8">
    <location>
        <begin position="423"/>
        <end position="447"/>
    </location>
</feature>
<evidence type="ECO:0000313" key="10">
    <source>
        <dbReference type="EMBL" id="CQR74339.1"/>
    </source>
</evidence>
<evidence type="ECO:0000256" key="7">
    <source>
        <dbReference type="ARBA" id="ARBA00023136"/>
    </source>
</evidence>
<keyword evidence="11" id="KW-1185">Reference proteome</keyword>
<feature type="transmembrane region" description="Helical" evidence="8">
    <location>
        <begin position="567"/>
        <end position="587"/>
    </location>
</feature>
<feature type="domain" description="CstA N-terminal" evidence="9">
    <location>
        <begin position="2"/>
        <end position="545"/>
    </location>
</feature>
<feature type="transmembrane region" description="Helical" evidence="8">
    <location>
        <begin position="55"/>
        <end position="80"/>
    </location>
</feature>
<feature type="transmembrane region" description="Helical" evidence="8">
    <location>
        <begin position="6"/>
        <end position="21"/>
    </location>
</feature>
<feature type="transmembrane region" description="Helical" evidence="8">
    <location>
        <begin position="526"/>
        <end position="547"/>
    </location>
</feature>
<keyword evidence="3" id="KW-0813">Transport</keyword>
<dbReference type="GO" id="GO:0009267">
    <property type="term" value="P:cellular response to starvation"/>
    <property type="evidence" value="ECO:0007669"/>
    <property type="project" value="InterPro"/>
</dbReference>
<feature type="transmembrane region" description="Helical" evidence="8">
    <location>
        <begin position="297"/>
        <end position="323"/>
    </location>
</feature>
<feature type="transmembrane region" description="Helical" evidence="8">
    <location>
        <begin position="86"/>
        <end position="109"/>
    </location>
</feature>
<sequence length="619" mass="66995">MNSVNLLVVAVCVYVLAYRYYSAFISAKVLALNDANITPAYRCNDGREFVPTNKWVLFGHHFAAIAGAGPLVGPVLAAQYGWGPGFMWILLGSVFAGAVHDFIILFAAMRHNGQSLAVIARREVSPLSGITTSLATFFIIIVALAGLAIVVVNALFKNPWGLYTLTMTIPIAIFVGLYMFKIRPGAIRSGSIIGFLLVLGAVFTGHWLSPGQQWAGIASIFDLTKPQLSVALPLYGFFAAVLPVWLLLAPRDYLSTYMKIGTIFALAFGILIVQPTINMPITTRFMDGGGPIIPGPWWPYLFITIACGAISGFHALISAGTTCKMIEQESQARMIAYGGMITEGFVAVMAIISAVVLMPGDYFAINSPAAVFAKLGIPPVELKELSRLVEMDVAHRPGGAVSLAVGMAHIFSNIGGMKHLMSYWYQFAIMFEALFILTTIDAGTRVARYILQDMLGTYLYAPLKQANWWPGILFTSALVSYFWGYLLYSGDVASIWPLFGVANQLLAVIALSLGTTIILKIAPQKSYALITFTPLVFLAVTVLTAGVMNIQMFFKRGDALGTTNGTISIALIILVIVTLADSIRVWLKLLKTDKPVGMNTEISFQSCPINSNPPPNIPS</sequence>
<feature type="transmembrane region" description="Helical" evidence="8">
    <location>
        <begin position="260"/>
        <end position="277"/>
    </location>
</feature>
<proteinExistence type="inferred from homology"/>
<keyword evidence="5 8" id="KW-0812">Transmembrane</keyword>
<evidence type="ECO:0000256" key="6">
    <source>
        <dbReference type="ARBA" id="ARBA00022989"/>
    </source>
</evidence>
<feature type="transmembrane region" description="Helical" evidence="8">
    <location>
        <begin position="192"/>
        <end position="208"/>
    </location>
</feature>
<evidence type="ECO:0000256" key="5">
    <source>
        <dbReference type="ARBA" id="ARBA00022692"/>
    </source>
</evidence>
<comment type="similarity">
    <text evidence="2">Belongs to the peptide transporter carbon starvation (CstA) (TC 2.A.114) family.</text>
</comment>
<keyword evidence="4" id="KW-1003">Cell membrane</keyword>
<keyword evidence="7 8" id="KW-0472">Membrane</keyword>
<evidence type="ECO:0000313" key="11">
    <source>
        <dbReference type="Proteomes" id="UP000049855"/>
    </source>
</evidence>
<feature type="transmembrane region" description="Helical" evidence="8">
    <location>
        <begin position="162"/>
        <end position="180"/>
    </location>
</feature>
<protein>
    <submittedName>
        <fullName evidence="10">Carbon starvation protein A</fullName>
    </submittedName>
</protein>
<reference evidence="11" key="1">
    <citation type="submission" date="2015-03" db="EMBL/GenBank/DDBJ databases">
        <authorList>
            <person name="Nijsse Bart"/>
        </authorList>
    </citation>
    <scope>NUCLEOTIDE SEQUENCE [LARGE SCALE GENOMIC DNA]</scope>
</reference>
<evidence type="ECO:0000256" key="3">
    <source>
        <dbReference type="ARBA" id="ARBA00022448"/>
    </source>
</evidence>
<feature type="transmembrane region" description="Helical" evidence="8">
    <location>
        <begin position="228"/>
        <end position="248"/>
    </location>
</feature>
<dbReference type="PANTHER" id="PTHR30252">
    <property type="entry name" value="INNER MEMBRANE PEPTIDE TRANSPORTER"/>
    <property type="match status" value="1"/>
</dbReference>
<feature type="transmembrane region" description="Helical" evidence="8">
    <location>
        <begin position="130"/>
        <end position="156"/>
    </location>
</feature>
<evidence type="ECO:0000256" key="2">
    <source>
        <dbReference type="ARBA" id="ARBA00007755"/>
    </source>
</evidence>
<accession>A0A0U1L4W4</accession>
<comment type="subcellular location">
    <subcellularLocation>
        <location evidence="1">Cell membrane</location>
        <topology evidence="1">Multi-pass membrane protein</topology>
    </subcellularLocation>
</comment>
<gene>
    <name evidence="10" type="ORF">SpAn4DRAFT_0801</name>
</gene>
<dbReference type="RefSeq" id="WP_021170341.1">
    <property type="nucleotide sequence ID" value="NZ_CTRP01000014.1"/>
</dbReference>
<feature type="transmembrane region" description="Helical" evidence="8">
    <location>
        <begin position="335"/>
        <end position="358"/>
    </location>
</feature>
<feature type="transmembrane region" description="Helical" evidence="8">
    <location>
        <begin position="468"/>
        <end position="488"/>
    </location>
</feature>
<name>A0A0U1L4W4_9FIRM</name>
<keyword evidence="6 8" id="KW-1133">Transmembrane helix</keyword>
<dbReference type="InterPro" id="IPR051605">
    <property type="entry name" value="CstA"/>
</dbReference>
<dbReference type="AlphaFoldDB" id="A0A0U1L4W4"/>
<evidence type="ECO:0000256" key="1">
    <source>
        <dbReference type="ARBA" id="ARBA00004651"/>
    </source>
</evidence>
<evidence type="ECO:0000259" key="9">
    <source>
        <dbReference type="Pfam" id="PF02554"/>
    </source>
</evidence>
<feature type="transmembrane region" description="Helical" evidence="8">
    <location>
        <begin position="494"/>
        <end position="519"/>
    </location>
</feature>
<evidence type="ECO:0000256" key="4">
    <source>
        <dbReference type="ARBA" id="ARBA00022475"/>
    </source>
</evidence>
<dbReference type="InterPro" id="IPR003706">
    <property type="entry name" value="CstA_N"/>
</dbReference>
<evidence type="ECO:0000256" key="8">
    <source>
        <dbReference type="SAM" id="Phobius"/>
    </source>
</evidence>
<organism evidence="10 11">
    <name type="scientific">Sporomusa ovata</name>
    <dbReference type="NCBI Taxonomy" id="2378"/>
    <lineage>
        <taxon>Bacteria</taxon>
        <taxon>Bacillati</taxon>
        <taxon>Bacillota</taxon>
        <taxon>Negativicutes</taxon>
        <taxon>Selenomonadales</taxon>
        <taxon>Sporomusaceae</taxon>
        <taxon>Sporomusa</taxon>
    </lineage>
</organism>
<dbReference type="Pfam" id="PF02554">
    <property type="entry name" value="CstA"/>
    <property type="match status" value="1"/>
</dbReference>
<dbReference type="GO" id="GO:0005886">
    <property type="term" value="C:plasma membrane"/>
    <property type="evidence" value="ECO:0007669"/>
    <property type="project" value="UniProtKB-SubCell"/>
</dbReference>
<dbReference type="PANTHER" id="PTHR30252:SF3">
    <property type="entry name" value="PYRUVATE_PROTON SYMPORTER BTST"/>
    <property type="match status" value="1"/>
</dbReference>